<evidence type="ECO:0000313" key="5">
    <source>
        <dbReference type="EMBL" id="OLZ39599.1"/>
    </source>
</evidence>
<dbReference type="EMBL" id="LWLN01000001">
    <property type="protein sequence ID" value="OLZ39599.1"/>
    <property type="molecule type" value="Genomic_DNA"/>
</dbReference>
<dbReference type="Pfam" id="PF24034">
    <property type="entry name" value="DUF7343"/>
    <property type="match status" value="1"/>
</dbReference>
<proteinExistence type="predicted"/>
<reference evidence="6" key="1">
    <citation type="submission" date="2016-04" db="EMBL/GenBank/DDBJ databases">
        <authorList>
            <person name="Chen S.-C."/>
            <person name="Lai M.-C."/>
        </authorList>
    </citation>
    <scope>NUCLEOTIDE SEQUENCE [LARGE SCALE GENOMIC DNA]</scope>
    <source>
        <strain evidence="6">AB14</strain>
    </source>
</reference>
<dbReference type="OrthoDB" id="147932at2157"/>
<feature type="region of interest" description="Disordered" evidence="1">
    <location>
        <begin position="26"/>
        <end position="65"/>
    </location>
</feature>
<feature type="compositionally biased region" description="Low complexity" evidence="1">
    <location>
        <begin position="319"/>
        <end position="328"/>
    </location>
</feature>
<evidence type="ECO:0000256" key="2">
    <source>
        <dbReference type="SAM" id="Phobius"/>
    </source>
</evidence>
<dbReference type="Pfam" id="PF24036">
    <property type="entry name" value="DUF7345"/>
    <property type="match status" value="1"/>
</dbReference>
<feature type="compositionally biased region" description="Basic and acidic residues" evidence="1">
    <location>
        <begin position="335"/>
        <end position="347"/>
    </location>
</feature>
<evidence type="ECO:0000259" key="3">
    <source>
        <dbReference type="Pfam" id="PF24034"/>
    </source>
</evidence>
<keyword evidence="6" id="KW-1185">Reference proteome</keyword>
<evidence type="ECO:0008006" key="7">
    <source>
        <dbReference type="Google" id="ProtNLM"/>
    </source>
</evidence>
<comment type="caution">
    <text evidence="5">The sequence shown here is derived from an EMBL/GenBank/DDBJ whole genome shotgun (WGS) entry which is preliminary data.</text>
</comment>
<name>A0A1S8ASV8_9EURY</name>
<dbReference type="AlphaFoldDB" id="A0A1S8ASV8"/>
<keyword evidence="2" id="KW-0812">Transmembrane</keyword>
<protein>
    <recommendedName>
        <fullName evidence="7">HTH iclR-type domain-containing protein</fullName>
    </recommendedName>
</protein>
<evidence type="ECO:0000259" key="4">
    <source>
        <dbReference type="Pfam" id="PF24036"/>
    </source>
</evidence>
<organism evidence="5 6">
    <name type="scientific">Natrinema saccharevitans</name>
    <dbReference type="NCBI Taxonomy" id="301967"/>
    <lineage>
        <taxon>Archaea</taxon>
        <taxon>Methanobacteriati</taxon>
        <taxon>Methanobacteriota</taxon>
        <taxon>Stenosarchaea group</taxon>
        <taxon>Halobacteria</taxon>
        <taxon>Halobacteriales</taxon>
        <taxon>Natrialbaceae</taxon>
        <taxon>Natrinema</taxon>
    </lineage>
</organism>
<feature type="domain" description="DUF7345" evidence="4">
    <location>
        <begin position="69"/>
        <end position="208"/>
    </location>
</feature>
<feature type="region of interest" description="Disordered" evidence="1">
    <location>
        <begin position="302"/>
        <end position="352"/>
    </location>
</feature>
<dbReference type="STRING" id="301967.A6E15_00745"/>
<sequence>MRISTAAAVALTVLLAMASFGAVAAMPPADRSPSASSHSFQSDERPPSVSSTQESPPPLESPEPGQVVRVRITDDGDARWSVETRFLITNETEADLFREYGGAIVSGRRAAPYDPRLFQRYAADASESTGREMSIENAGWDDQRIERAETDAESESGSDARIGIVSYSFTWTNFAEIDGDRMYAGDTVPVIGTLSEDQRLVVDPPENYGFVDAPTGTDDGALVWDGPHTFRSEGLEITMLRGAGAGGGDPPLLSGTGWLLVALVALLVGVSGYLVVRRDDVHVPRSPDRLAALVESVDVSNPFDRDKSDVAATDGNGGTDPASPTAATDDPDAEPDTHLEYDERSSDDAVDPELLSDEERVLRLLKQNGGRMKQASIVSETGWSNAKVSQLLSQMDDDDEIDKLRIGRENLITLPGVDPTELD</sequence>
<dbReference type="Proteomes" id="UP000189370">
    <property type="component" value="Unassembled WGS sequence"/>
</dbReference>
<feature type="domain" description="DUF7343" evidence="3">
    <location>
        <begin position="354"/>
        <end position="415"/>
    </location>
</feature>
<dbReference type="InterPro" id="IPR055767">
    <property type="entry name" value="DUF7343"/>
</dbReference>
<evidence type="ECO:0000256" key="1">
    <source>
        <dbReference type="SAM" id="MobiDB-lite"/>
    </source>
</evidence>
<gene>
    <name evidence="5" type="ORF">A6E15_00745</name>
</gene>
<accession>A0A1S8ASV8</accession>
<feature type="transmembrane region" description="Helical" evidence="2">
    <location>
        <begin position="257"/>
        <end position="276"/>
    </location>
</feature>
<keyword evidence="2" id="KW-1133">Transmembrane helix</keyword>
<dbReference type="InterPro" id="IPR055769">
    <property type="entry name" value="DUF7345"/>
</dbReference>
<evidence type="ECO:0000313" key="6">
    <source>
        <dbReference type="Proteomes" id="UP000189370"/>
    </source>
</evidence>
<dbReference type="RefSeq" id="WP_076142946.1">
    <property type="nucleotide sequence ID" value="NZ_LWLN01000001.1"/>
</dbReference>
<keyword evidence="2" id="KW-0472">Membrane</keyword>